<evidence type="ECO:0000313" key="2">
    <source>
        <dbReference type="Proteomes" id="UP000762676"/>
    </source>
</evidence>
<sequence length="97" mass="11131">MAIHMGLEPQKIKFKPNQLAWLKAYVYTDRKTKIAPVRVLYTISNIDIENTRERAVEAPPSARILLKKNTKLNNETSTIFKYCPTTTNIIVAVYSYA</sequence>
<dbReference type="AlphaFoldDB" id="A0AAV4IQU5"/>
<gene>
    <name evidence="1" type="ORF">ElyMa_001374200</name>
</gene>
<proteinExistence type="predicted"/>
<dbReference type="Proteomes" id="UP000762676">
    <property type="component" value="Unassembled WGS sequence"/>
</dbReference>
<name>A0AAV4IQU5_9GAST</name>
<accession>A0AAV4IQU5</accession>
<dbReference type="EMBL" id="BMAT01002732">
    <property type="protein sequence ID" value="GFS12571.1"/>
    <property type="molecule type" value="Genomic_DNA"/>
</dbReference>
<evidence type="ECO:0000313" key="1">
    <source>
        <dbReference type="EMBL" id="GFS12571.1"/>
    </source>
</evidence>
<comment type="caution">
    <text evidence="1">The sequence shown here is derived from an EMBL/GenBank/DDBJ whole genome shotgun (WGS) entry which is preliminary data.</text>
</comment>
<keyword evidence="2" id="KW-1185">Reference proteome</keyword>
<organism evidence="1 2">
    <name type="scientific">Elysia marginata</name>
    <dbReference type="NCBI Taxonomy" id="1093978"/>
    <lineage>
        <taxon>Eukaryota</taxon>
        <taxon>Metazoa</taxon>
        <taxon>Spiralia</taxon>
        <taxon>Lophotrochozoa</taxon>
        <taxon>Mollusca</taxon>
        <taxon>Gastropoda</taxon>
        <taxon>Heterobranchia</taxon>
        <taxon>Euthyneura</taxon>
        <taxon>Panpulmonata</taxon>
        <taxon>Sacoglossa</taxon>
        <taxon>Placobranchoidea</taxon>
        <taxon>Plakobranchidae</taxon>
        <taxon>Elysia</taxon>
    </lineage>
</organism>
<protein>
    <submittedName>
        <fullName evidence="1">Uncharacterized protein</fullName>
    </submittedName>
</protein>
<reference evidence="1 2" key="1">
    <citation type="journal article" date="2021" name="Elife">
        <title>Chloroplast acquisition without the gene transfer in kleptoplastic sea slugs, Plakobranchus ocellatus.</title>
        <authorList>
            <person name="Maeda T."/>
            <person name="Takahashi S."/>
            <person name="Yoshida T."/>
            <person name="Shimamura S."/>
            <person name="Takaki Y."/>
            <person name="Nagai Y."/>
            <person name="Toyoda A."/>
            <person name="Suzuki Y."/>
            <person name="Arimoto A."/>
            <person name="Ishii H."/>
            <person name="Satoh N."/>
            <person name="Nishiyama T."/>
            <person name="Hasebe M."/>
            <person name="Maruyama T."/>
            <person name="Minagawa J."/>
            <person name="Obokata J."/>
            <person name="Shigenobu S."/>
        </authorList>
    </citation>
    <scope>NUCLEOTIDE SEQUENCE [LARGE SCALE GENOMIC DNA]</scope>
</reference>